<dbReference type="SUPFAM" id="SSF56235">
    <property type="entry name" value="N-terminal nucleophile aminohydrolases (Ntn hydrolases)"/>
    <property type="match status" value="1"/>
</dbReference>
<dbReference type="PROSITE" id="PS51476">
    <property type="entry name" value="PROTEASOME_BETA_2"/>
    <property type="match status" value="1"/>
</dbReference>
<dbReference type="InterPro" id="IPR001353">
    <property type="entry name" value="Proteasome_sua/b"/>
</dbReference>
<dbReference type="Pfam" id="PF00227">
    <property type="entry name" value="Proteasome"/>
    <property type="match status" value="1"/>
</dbReference>
<dbReference type="GO" id="GO:0019774">
    <property type="term" value="C:proteasome core complex, beta-subunit complex"/>
    <property type="evidence" value="ECO:0007669"/>
    <property type="project" value="InterPro"/>
</dbReference>
<keyword evidence="2 4" id="KW-0647">Proteasome</keyword>
<proteinExistence type="inferred from homology"/>
<dbReference type="CDD" id="cd03759">
    <property type="entry name" value="proteasome_beta_type_3"/>
    <property type="match status" value="1"/>
</dbReference>
<dbReference type="GO" id="GO:0043161">
    <property type="term" value="P:proteasome-mediated ubiquitin-dependent protein catabolic process"/>
    <property type="evidence" value="ECO:0007669"/>
    <property type="project" value="InterPro"/>
</dbReference>
<dbReference type="GO" id="GO:0005634">
    <property type="term" value="C:nucleus"/>
    <property type="evidence" value="ECO:0007669"/>
    <property type="project" value="UniProtKB-SubCell"/>
</dbReference>
<organism evidence="5 6">
    <name type="scientific">Funneliformis geosporum</name>
    <dbReference type="NCBI Taxonomy" id="1117311"/>
    <lineage>
        <taxon>Eukaryota</taxon>
        <taxon>Fungi</taxon>
        <taxon>Fungi incertae sedis</taxon>
        <taxon>Mucoromycota</taxon>
        <taxon>Glomeromycotina</taxon>
        <taxon>Glomeromycetes</taxon>
        <taxon>Glomerales</taxon>
        <taxon>Glomeraceae</taxon>
        <taxon>Funneliformis</taxon>
    </lineage>
</organism>
<reference evidence="5" key="1">
    <citation type="submission" date="2022-08" db="EMBL/GenBank/DDBJ databases">
        <authorList>
            <person name="Kallberg Y."/>
            <person name="Tangrot J."/>
            <person name="Rosling A."/>
        </authorList>
    </citation>
    <scope>NUCLEOTIDE SEQUENCE</scope>
    <source>
        <strain evidence="5">Wild A</strain>
    </source>
</reference>
<sequence length="211" mass="23541">MSITQYNGGTILAMAGKNCVVIGSDKRLGVQNLTVSTEFQKIFPVTEKCYIGLPGLASDVQTLSELFRLKVNMYKLREEREIEPLTLANMISSTLYGRRFGPYFCEPIVAGLDKNNKPHIYGMDLIGCLNFPDDFTVAGCAEEALFGMCESLWEPDLEPDDLFETASQALLSAADRNSMVGWGAVIHTITPDRVITRTLKTRMVIYYISYI</sequence>
<comment type="subunit">
    <text evidence="4">Component of the proteasome complex.</text>
</comment>
<accession>A0A9W4SQK8</accession>
<dbReference type="Gene3D" id="3.60.20.10">
    <property type="entry name" value="Glutamine Phosphoribosylpyrophosphate, subunit 1, domain 1"/>
    <property type="match status" value="1"/>
</dbReference>
<dbReference type="InterPro" id="IPR029055">
    <property type="entry name" value="Ntn_hydrolases_N"/>
</dbReference>
<gene>
    <name evidence="5" type="ORF">FWILDA_LOCUS8355</name>
</gene>
<protein>
    <recommendedName>
        <fullName evidence="4">Proteasome subunit beta</fullName>
    </recommendedName>
</protein>
<evidence type="ECO:0000256" key="3">
    <source>
        <dbReference type="ARBA" id="ARBA00023242"/>
    </source>
</evidence>
<evidence type="ECO:0000313" key="5">
    <source>
        <dbReference type="EMBL" id="CAI2177978.1"/>
    </source>
</evidence>
<name>A0A9W4SQK8_9GLOM</name>
<dbReference type="InterPro" id="IPR033811">
    <property type="entry name" value="Proteasome_beta_3"/>
</dbReference>
<evidence type="ECO:0000313" key="6">
    <source>
        <dbReference type="Proteomes" id="UP001153678"/>
    </source>
</evidence>
<dbReference type="EMBL" id="CAMKVN010001771">
    <property type="protein sequence ID" value="CAI2177978.1"/>
    <property type="molecule type" value="Genomic_DNA"/>
</dbReference>
<dbReference type="PROSITE" id="PS00854">
    <property type="entry name" value="PROTEASOME_BETA_1"/>
    <property type="match status" value="1"/>
</dbReference>
<comment type="caution">
    <text evidence="5">The sequence shown here is derived from an EMBL/GenBank/DDBJ whole genome shotgun (WGS) entry which is preliminary data.</text>
</comment>
<dbReference type="InterPro" id="IPR023333">
    <property type="entry name" value="Proteasome_suB-type"/>
</dbReference>
<dbReference type="InterPro" id="IPR016050">
    <property type="entry name" value="Proteasome_bsu_CS"/>
</dbReference>
<dbReference type="PANTHER" id="PTHR32194">
    <property type="entry name" value="METALLOPROTEASE TLDD"/>
    <property type="match status" value="1"/>
</dbReference>
<dbReference type="AlphaFoldDB" id="A0A9W4SQK8"/>
<dbReference type="OrthoDB" id="204949at2759"/>
<comment type="similarity">
    <text evidence="4">Belongs to the peptidase T1B family.</text>
</comment>
<keyword evidence="6" id="KW-1185">Reference proteome</keyword>
<keyword evidence="3 4" id="KW-0539">Nucleus</keyword>
<dbReference type="Proteomes" id="UP001153678">
    <property type="component" value="Unassembled WGS sequence"/>
</dbReference>
<evidence type="ECO:0000256" key="4">
    <source>
        <dbReference type="RuleBase" id="RU004203"/>
    </source>
</evidence>
<dbReference type="PANTHER" id="PTHR32194:SF10">
    <property type="entry name" value="PROTEASOME SUBUNIT BETA TYPE-3"/>
    <property type="match status" value="1"/>
</dbReference>
<evidence type="ECO:0000256" key="1">
    <source>
        <dbReference type="ARBA" id="ARBA00022490"/>
    </source>
</evidence>
<evidence type="ECO:0000256" key="2">
    <source>
        <dbReference type="ARBA" id="ARBA00022942"/>
    </source>
</evidence>
<keyword evidence="1 4" id="KW-0963">Cytoplasm</keyword>
<dbReference type="FunFam" id="3.60.20.10:FF:000003">
    <property type="entry name" value="Proteasome subunit beta type-3"/>
    <property type="match status" value="1"/>
</dbReference>
<dbReference type="GO" id="GO:0005737">
    <property type="term" value="C:cytoplasm"/>
    <property type="evidence" value="ECO:0007669"/>
    <property type="project" value="UniProtKB-SubCell"/>
</dbReference>
<comment type="function">
    <text evidence="4">Component of the proteasome, a multicatalytic proteinase complex which is characterized by its ability to cleave peptides with Arg, Phe, Tyr, Leu, and Glu adjacent to the leaving group at neutral or slightly basic pH. The proteasome has an ATP-dependent proteolytic activity.</text>
</comment>
<comment type="subcellular location">
    <subcellularLocation>
        <location evidence="4">Cytoplasm</location>
    </subcellularLocation>
    <subcellularLocation>
        <location evidence="4">Nucleus</location>
    </subcellularLocation>
</comment>